<dbReference type="EMBL" id="AWUE01012567">
    <property type="protein sequence ID" value="OMP08894.1"/>
    <property type="molecule type" value="Genomic_DNA"/>
</dbReference>
<dbReference type="GO" id="GO:0003676">
    <property type="term" value="F:nucleic acid binding"/>
    <property type="evidence" value="ECO:0007669"/>
    <property type="project" value="InterPro"/>
</dbReference>
<evidence type="ECO:0000259" key="1">
    <source>
        <dbReference type="Pfam" id="PF24964"/>
    </source>
</evidence>
<name>A0A1R3KPA9_9ROSI</name>
<gene>
    <name evidence="2" type="ORF">COLO4_06022</name>
</gene>
<evidence type="ECO:0000313" key="3">
    <source>
        <dbReference type="Proteomes" id="UP000187203"/>
    </source>
</evidence>
<reference evidence="3" key="1">
    <citation type="submission" date="2013-09" db="EMBL/GenBank/DDBJ databases">
        <title>Corchorus olitorius genome sequencing.</title>
        <authorList>
            <person name="Alam M."/>
            <person name="Haque M.S."/>
            <person name="Islam M.S."/>
            <person name="Emdad E.M."/>
            <person name="Islam M.M."/>
            <person name="Ahmed B."/>
            <person name="Halim A."/>
            <person name="Hossen Q.M.M."/>
            <person name="Hossain M.Z."/>
            <person name="Ahmed R."/>
            <person name="Khan M.M."/>
            <person name="Islam R."/>
            <person name="Rashid M.M."/>
            <person name="Khan S.A."/>
            <person name="Rahman M.S."/>
            <person name="Alam M."/>
            <person name="Yahiya A.S."/>
            <person name="Khan M.S."/>
            <person name="Azam M.S."/>
            <person name="Haque T."/>
            <person name="Lashkar M.Z.H."/>
            <person name="Akhand A.I."/>
            <person name="Morshed G."/>
            <person name="Roy S."/>
            <person name="Uddin K.S."/>
            <person name="Rabeya T."/>
            <person name="Hossain A.S."/>
            <person name="Chowdhury A."/>
            <person name="Snigdha A.R."/>
            <person name="Mortoza M.S."/>
            <person name="Matin S.A."/>
            <person name="Hoque S.M.E."/>
            <person name="Islam M.K."/>
            <person name="Roy D.K."/>
            <person name="Haider R."/>
            <person name="Moosa M.M."/>
            <person name="Elias S.M."/>
            <person name="Hasan A.M."/>
            <person name="Jahan S."/>
            <person name="Shafiuddin M."/>
            <person name="Mahmood N."/>
            <person name="Shommy N.S."/>
        </authorList>
    </citation>
    <scope>NUCLEOTIDE SEQUENCE [LARGE SCALE GENOMIC DNA]</scope>
    <source>
        <strain evidence="3">cv. O-4</strain>
    </source>
</reference>
<dbReference type="Proteomes" id="UP000187203">
    <property type="component" value="Unassembled WGS sequence"/>
</dbReference>
<dbReference type="InterPro" id="IPR036397">
    <property type="entry name" value="RNaseH_sf"/>
</dbReference>
<organism evidence="2 3">
    <name type="scientific">Corchorus olitorius</name>
    <dbReference type="NCBI Taxonomy" id="93759"/>
    <lineage>
        <taxon>Eukaryota</taxon>
        <taxon>Viridiplantae</taxon>
        <taxon>Streptophyta</taxon>
        <taxon>Embryophyta</taxon>
        <taxon>Tracheophyta</taxon>
        <taxon>Spermatophyta</taxon>
        <taxon>Magnoliopsida</taxon>
        <taxon>eudicotyledons</taxon>
        <taxon>Gunneridae</taxon>
        <taxon>Pentapetalae</taxon>
        <taxon>rosids</taxon>
        <taxon>malvids</taxon>
        <taxon>Malvales</taxon>
        <taxon>Malvaceae</taxon>
        <taxon>Grewioideae</taxon>
        <taxon>Apeibeae</taxon>
        <taxon>Corchorus</taxon>
    </lineage>
</organism>
<sequence length="778" mass="87296">MEGSGSSSYYNPPAQGTRVEVPDLNIAVEEGFHTQNPDLNIAVEEGETTMLPSNNGTQMPHEHGSNVEECNSNMEDADFDMEDADFDAEEAYFNMEAYLDFVEAGFDMEKPGFDMEEPGLDMEEVDFDMEEAEVQGSSHKRRYNMLSNEERMAIYRICLENSIYGKLKDGTKKMLASSFGVCTKSIQRLWERAKETGNVYHMKTKNCGRKRIQLDNDQFREIPLSRRSTLRSIADALKISKSTLHRLLKIGAILRHSSPLRPNLSPENKIARLRFCLKMLESNDSTFKGMYDTIHIDEKWFYLTRKSVNYYLLPDEEEPHRTCRSKNFIPKVMFLAVVARPRFDAAGNVLFSGKIGVFTLVTKEPAKRSSVNRPAGTLETKPITTVNKDVMKTFLINKVLPAIREKWPRDDMRSPIYIQQDNTRLHVKCDDTDFKKAAKENDFDVILTNKQANSPDLNVLDLGFFLAIQSLQQQVAAPKTIDDLIMAVENSFEEFSPVDSDKIFLSLQTCMREIMKVKGCNKYKILHMKKDQLAREGRLPTRITCDPAVVQEARDFLPPKEDPDQIVDPPEEGMDQIVDATEEVMDHKNVVPFLAGVLHGDLPHNCQGPEPDSAISSSAGKAQVLESINASYHVNPQPEPNLQQLYVIEDDYIQLREGAQEMIAATVAVAKVATAAVASSQYSSFMPSVAVTLMAQPNRLKKVLPSMDSNHVKSEIAILKEYATLPKNAADDRSQLLGIQNQQHPNGMSFGGAGGLSNVKILSKSKDPTEVNGANFVI</sequence>
<comment type="caution">
    <text evidence="2">The sequence shown here is derived from an EMBL/GenBank/DDBJ whole genome shotgun (WGS) entry which is preliminary data.</text>
</comment>
<keyword evidence="3" id="KW-1185">Reference proteome</keyword>
<dbReference type="Pfam" id="PF24964">
    <property type="entry name" value="DUF7769"/>
    <property type="match status" value="1"/>
</dbReference>
<dbReference type="OrthoDB" id="1739492at2759"/>
<dbReference type="AlphaFoldDB" id="A0A1R3KPA9"/>
<dbReference type="InterPro" id="IPR056671">
    <property type="entry name" value="DUF7769"/>
</dbReference>
<dbReference type="PANTHER" id="PTHR47169:SF2">
    <property type="entry name" value="OS01G0541250 PROTEIN"/>
    <property type="match status" value="1"/>
</dbReference>
<feature type="domain" description="DUF7769" evidence="1">
    <location>
        <begin position="146"/>
        <end position="196"/>
    </location>
</feature>
<dbReference type="Gene3D" id="3.30.420.10">
    <property type="entry name" value="Ribonuclease H-like superfamily/Ribonuclease H"/>
    <property type="match status" value="1"/>
</dbReference>
<evidence type="ECO:0000313" key="2">
    <source>
        <dbReference type="EMBL" id="OMP08894.1"/>
    </source>
</evidence>
<accession>A0A1R3KPA9</accession>
<protein>
    <submittedName>
        <fullName evidence="2">Transposase, Tc1-like protein</fullName>
    </submittedName>
</protein>
<dbReference type="STRING" id="93759.A0A1R3KPA9"/>
<dbReference type="PANTHER" id="PTHR47169">
    <property type="entry name" value="OS01G0541250 PROTEIN"/>
    <property type="match status" value="1"/>
</dbReference>
<proteinExistence type="predicted"/>